<evidence type="ECO:0000313" key="9">
    <source>
        <dbReference type="Proteomes" id="UP001438953"/>
    </source>
</evidence>
<evidence type="ECO:0000259" key="7">
    <source>
        <dbReference type="PROSITE" id="PS51007"/>
    </source>
</evidence>
<accession>A0ABV1SE88</accession>
<evidence type="ECO:0000256" key="5">
    <source>
        <dbReference type="ARBA" id="ARBA00023004"/>
    </source>
</evidence>
<comment type="caution">
    <text evidence="8">The sequence shown here is derived from an EMBL/GenBank/DDBJ whole genome shotgun (WGS) entry which is preliminary data.</text>
</comment>
<dbReference type="PROSITE" id="PS51007">
    <property type="entry name" value="CYTC"/>
    <property type="match status" value="1"/>
</dbReference>
<reference evidence="8 9" key="1">
    <citation type="submission" date="2024-06" db="EMBL/GenBank/DDBJ databases">
        <title>Thioclava kandeliae sp. nov. from a rhizosphere soil sample of Kandelia candel in a mangrove.</title>
        <authorList>
            <person name="Mu T."/>
        </authorList>
    </citation>
    <scope>NUCLEOTIDE SEQUENCE [LARGE SCALE GENOMIC DNA]</scope>
    <source>
        <strain evidence="8 9">CPCC 100088</strain>
    </source>
</reference>
<evidence type="ECO:0000256" key="3">
    <source>
        <dbReference type="ARBA" id="ARBA00022723"/>
    </source>
</evidence>
<keyword evidence="5 6" id="KW-0408">Iron</keyword>
<dbReference type="Proteomes" id="UP001438953">
    <property type="component" value="Unassembled WGS sequence"/>
</dbReference>
<name>A0ABV1SE88_9RHOB</name>
<evidence type="ECO:0000256" key="1">
    <source>
        <dbReference type="ARBA" id="ARBA00022448"/>
    </source>
</evidence>
<protein>
    <submittedName>
        <fullName evidence="8">Cytochrome c family protein</fullName>
    </submittedName>
</protein>
<dbReference type="InterPro" id="IPR036909">
    <property type="entry name" value="Cyt_c-like_dom_sf"/>
</dbReference>
<evidence type="ECO:0000256" key="4">
    <source>
        <dbReference type="ARBA" id="ARBA00022982"/>
    </source>
</evidence>
<feature type="domain" description="Cytochrome c" evidence="7">
    <location>
        <begin position="70"/>
        <end position="168"/>
    </location>
</feature>
<organism evidence="8 9">
    <name type="scientific">Thioclava kandeliae</name>
    <dbReference type="NCBI Taxonomy" id="3070818"/>
    <lineage>
        <taxon>Bacteria</taxon>
        <taxon>Pseudomonadati</taxon>
        <taxon>Pseudomonadota</taxon>
        <taxon>Alphaproteobacteria</taxon>
        <taxon>Rhodobacterales</taxon>
        <taxon>Paracoccaceae</taxon>
        <taxon>Thioclava</taxon>
    </lineage>
</organism>
<dbReference type="RefSeq" id="WP_350934886.1">
    <property type="nucleotide sequence ID" value="NZ_JAYWLC010000002.1"/>
</dbReference>
<keyword evidence="3 6" id="KW-0479">Metal-binding</keyword>
<evidence type="ECO:0000313" key="8">
    <source>
        <dbReference type="EMBL" id="MER5170836.1"/>
    </source>
</evidence>
<proteinExistence type="predicted"/>
<evidence type="ECO:0000256" key="6">
    <source>
        <dbReference type="PROSITE-ProRule" id="PRU00433"/>
    </source>
</evidence>
<dbReference type="PANTHER" id="PTHR11961">
    <property type="entry name" value="CYTOCHROME C"/>
    <property type="match status" value="1"/>
</dbReference>
<dbReference type="Gene3D" id="1.10.760.10">
    <property type="entry name" value="Cytochrome c-like domain"/>
    <property type="match status" value="1"/>
</dbReference>
<dbReference type="Pfam" id="PF00034">
    <property type="entry name" value="Cytochrom_C"/>
    <property type="match status" value="1"/>
</dbReference>
<evidence type="ECO:0000256" key="2">
    <source>
        <dbReference type="ARBA" id="ARBA00022617"/>
    </source>
</evidence>
<keyword evidence="2 6" id="KW-0349">Heme</keyword>
<keyword evidence="1" id="KW-0813">Transport</keyword>
<dbReference type="InterPro" id="IPR009056">
    <property type="entry name" value="Cyt_c-like_dom"/>
</dbReference>
<dbReference type="EMBL" id="JAYWLC010000002">
    <property type="protein sequence ID" value="MER5170836.1"/>
    <property type="molecule type" value="Genomic_DNA"/>
</dbReference>
<keyword evidence="4" id="KW-0249">Electron transport</keyword>
<dbReference type="InterPro" id="IPR002327">
    <property type="entry name" value="Cyt_c_1A/1B"/>
</dbReference>
<sequence length="168" mass="17067">MFTLTNLIKTVLGLAGALVFFLIGSWAAQALYTVGGDVETAGMSDAPGGLIGGEAAAPAAPVEVIAMGAGDPAAGAKVFNKCKACHKVNGTNGVGPHLDGVVNRPVGSAEGFNYSAALQNHGGSWDYAALDAWLSDPKAYAPGNKMTFAGLKKAEDRANVVAYLESLQ</sequence>
<gene>
    <name evidence="8" type="ORF">VSX56_03525</name>
</gene>
<dbReference type="SUPFAM" id="SSF46626">
    <property type="entry name" value="Cytochrome c"/>
    <property type="match status" value="1"/>
</dbReference>
<keyword evidence="9" id="KW-1185">Reference proteome</keyword>
<dbReference type="PRINTS" id="PR00604">
    <property type="entry name" value="CYTCHRMECIAB"/>
</dbReference>